<protein>
    <submittedName>
        <fullName evidence="2">Uncharacterized protein</fullName>
    </submittedName>
</protein>
<reference evidence="2 3" key="1">
    <citation type="submission" date="2021-03" db="EMBL/GenBank/DDBJ databases">
        <authorList>
            <person name="King G.J."/>
            <person name="Bancroft I."/>
            <person name="Baten A."/>
            <person name="Bloomfield J."/>
            <person name="Borpatragohain P."/>
            <person name="He Z."/>
            <person name="Irish N."/>
            <person name="Irwin J."/>
            <person name="Liu K."/>
            <person name="Mauleon R.P."/>
            <person name="Moore J."/>
            <person name="Morris R."/>
            <person name="Ostergaard L."/>
            <person name="Wang B."/>
            <person name="Wells R."/>
        </authorList>
    </citation>
    <scope>NUCLEOTIDE SEQUENCE [LARGE SCALE GENOMIC DNA]</scope>
    <source>
        <strain evidence="2">R-o-18</strain>
        <tissue evidence="2">Leaf</tissue>
    </source>
</reference>
<accession>A0ABQ7LEK5</accession>
<keyword evidence="1" id="KW-0812">Transmembrane</keyword>
<keyword evidence="1" id="KW-1133">Transmembrane helix</keyword>
<dbReference type="Proteomes" id="UP000823674">
    <property type="component" value="Chromosome A09"/>
</dbReference>
<feature type="non-terminal residue" evidence="2">
    <location>
        <position position="1"/>
    </location>
</feature>
<feature type="transmembrane region" description="Helical" evidence="1">
    <location>
        <begin position="165"/>
        <end position="190"/>
    </location>
</feature>
<comment type="caution">
    <text evidence="2">The sequence shown here is derived from an EMBL/GenBank/DDBJ whole genome shotgun (WGS) entry which is preliminary data.</text>
</comment>
<gene>
    <name evidence="2" type="primary">A09p046040.1_BraROA</name>
    <name evidence="2" type="ORF">IGI04_036490</name>
</gene>
<evidence type="ECO:0000256" key="1">
    <source>
        <dbReference type="SAM" id="Phobius"/>
    </source>
</evidence>
<dbReference type="EMBL" id="JADBGQ010000008">
    <property type="protein sequence ID" value="KAG5385020.1"/>
    <property type="molecule type" value="Genomic_DNA"/>
</dbReference>
<evidence type="ECO:0000313" key="2">
    <source>
        <dbReference type="EMBL" id="KAG5385020.1"/>
    </source>
</evidence>
<keyword evidence="3" id="KW-1185">Reference proteome</keyword>
<sequence length="191" mass="21425">TNNVRISSDQSVRKRFKDLILKTVGNGLLGRREKKNLDEKEGDFDLSVPSPSVDFEDYSYAQPSSSDEFDNTSLLEAEAALYADEAESSYNIAQPVQYPPQPVQYPPQPVENFCGGHATAEEMRDFQTQLRLLKDQVTQSDQNLAKIEKTVCDELLKNKSWVTKFFALEVCVLVCVLVLIAVIILGGRAIY</sequence>
<proteinExistence type="predicted"/>
<keyword evidence="1" id="KW-0472">Membrane</keyword>
<name>A0ABQ7LEK5_BRACM</name>
<organism evidence="2 3">
    <name type="scientific">Brassica rapa subsp. trilocularis</name>
    <dbReference type="NCBI Taxonomy" id="1813537"/>
    <lineage>
        <taxon>Eukaryota</taxon>
        <taxon>Viridiplantae</taxon>
        <taxon>Streptophyta</taxon>
        <taxon>Embryophyta</taxon>
        <taxon>Tracheophyta</taxon>
        <taxon>Spermatophyta</taxon>
        <taxon>Magnoliopsida</taxon>
        <taxon>eudicotyledons</taxon>
        <taxon>Gunneridae</taxon>
        <taxon>Pentapetalae</taxon>
        <taxon>rosids</taxon>
        <taxon>malvids</taxon>
        <taxon>Brassicales</taxon>
        <taxon>Brassicaceae</taxon>
        <taxon>Brassiceae</taxon>
        <taxon>Brassica</taxon>
    </lineage>
</organism>
<evidence type="ECO:0000313" key="3">
    <source>
        <dbReference type="Proteomes" id="UP000823674"/>
    </source>
</evidence>